<evidence type="ECO:0000256" key="2">
    <source>
        <dbReference type="ARBA" id="ARBA00007358"/>
    </source>
</evidence>
<feature type="domain" description="Fe-containing alcohol dehydrogenase-like C-terminal" evidence="5">
    <location>
        <begin position="188"/>
        <end position="382"/>
    </location>
</feature>
<proteinExistence type="inferred from homology"/>
<dbReference type="AlphaFoldDB" id="A0A1V2R9V7"/>
<feature type="domain" description="Alcohol dehydrogenase iron-type/glycerol dehydrogenase GldA" evidence="4">
    <location>
        <begin position="8"/>
        <end position="176"/>
    </location>
</feature>
<dbReference type="CDD" id="cd08185">
    <property type="entry name" value="Fe-ADH-like"/>
    <property type="match status" value="1"/>
</dbReference>
<dbReference type="InterPro" id="IPR001670">
    <property type="entry name" value="ADH_Fe/GldA"/>
</dbReference>
<keyword evidence="3" id="KW-0560">Oxidoreductase</keyword>
<comment type="caution">
    <text evidence="6">The sequence shown here is derived from an EMBL/GenBank/DDBJ whole genome shotgun (WGS) entry which is preliminary data.</text>
</comment>
<dbReference type="InterPro" id="IPR039697">
    <property type="entry name" value="Alcohol_dehydrogenase_Fe"/>
</dbReference>
<dbReference type="PANTHER" id="PTHR11496">
    <property type="entry name" value="ALCOHOL DEHYDROGENASE"/>
    <property type="match status" value="1"/>
</dbReference>
<dbReference type="InterPro" id="IPR056798">
    <property type="entry name" value="ADH_Fe_C"/>
</dbReference>
<reference evidence="7" key="1">
    <citation type="submission" date="2016-11" db="EMBL/GenBank/DDBJ databases">
        <authorList>
            <person name="Panda P."/>
            <person name="Visnovsky S."/>
            <person name="Pitman A."/>
        </authorList>
    </citation>
    <scope>NUCLEOTIDE SEQUENCE [LARGE SCALE GENOMIC DNA]</scope>
    <source>
        <strain evidence="7">ICMP 9972</strain>
    </source>
</reference>
<comment type="cofactor">
    <cofactor evidence="1">
        <name>Fe cation</name>
        <dbReference type="ChEBI" id="CHEBI:24875"/>
    </cofactor>
</comment>
<evidence type="ECO:0000259" key="5">
    <source>
        <dbReference type="Pfam" id="PF25137"/>
    </source>
</evidence>
<evidence type="ECO:0000256" key="1">
    <source>
        <dbReference type="ARBA" id="ARBA00001962"/>
    </source>
</evidence>
<dbReference type="RefSeq" id="WP_039355056.1">
    <property type="nucleotide sequence ID" value="NZ_CP097896.1"/>
</dbReference>
<dbReference type="Gene3D" id="1.20.1090.10">
    <property type="entry name" value="Dehydroquinate synthase-like - alpha domain"/>
    <property type="match status" value="1"/>
</dbReference>
<evidence type="ECO:0000259" key="4">
    <source>
        <dbReference type="Pfam" id="PF00465"/>
    </source>
</evidence>
<sequence length="384" mass="41458">MTFTYSQPVKLCIGRGEVERVGEEVALLGSRVLLVTGKTSCRQTGLLTRLTDLLTQSGVRWVLFDSIEANPLTTTVDVGAALAREQQCDVVLGVGGGSVMDAAKGIAFMACNSGKLLDYLSQPPTPATTLPLVLVTTTAGTGSEGNCVAVFTNPETHDKPAFFSPALFAQTAIVDPTLMVTQSPRMVAATGFDALSHNIEARVGKFCNPMTEIMTERAIRLLTTFLPRVCRDVTDLDAWDRVCWANTLGGMAIGMSACGLPHAMEHPLSGLYNITHGEGLAALYPELMRFSCAENVAGFAAVTCAMSDSVTHLDESERASHSVYLVQRFLENIGLTFTLRDLGVREQDIPWLADNCVQTMGVSLEQNPRRASRQDIEALYRTCL</sequence>
<dbReference type="Pfam" id="PF00465">
    <property type="entry name" value="Fe-ADH"/>
    <property type="match status" value="1"/>
</dbReference>
<name>A0A1V2R9V7_9GAMM</name>
<dbReference type="GO" id="GO:0004022">
    <property type="term" value="F:alcohol dehydrogenase (NAD+) activity"/>
    <property type="evidence" value="ECO:0007669"/>
    <property type="project" value="TreeGrafter"/>
</dbReference>
<dbReference type="SUPFAM" id="SSF56796">
    <property type="entry name" value="Dehydroquinate synthase-like"/>
    <property type="match status" value="1"/>
</dbReference>
<accession>A0A1V2R9V7</accession>
<dbReference type="Pfam" id="PF25137">
    <property type="entry name" value="ADH_Fe_C"/>
    <property type="match status" value="1"/>
</dbReference>
<protein>
    <submittedName>
        <fullName evidence="6">Alcohol dehydrogenase</fullName>
    </submittedName>
</protein>
<dbReference type="Proteomes" id="UP000189286">
    <property type="component" value="Unassembled WGS sequence"/>
</dbReference>
<comment type="similarity">
    <text evidence="2">Belongs to the iron-containing alcohol dehydrogenase family.</text>
</comment>
<dbReference type="OrthoDB" id="9815791at2"/>
<evidence type="ECO:0000256" key="3">
    <source>
        <dbReference type="ARBA" id="ARBA00023002"/>
    </source>
</evidence>
<dbReference type="Gene3D" id="3.40.50.1970">
    <property type="match status" value="1"/>
</dbReference>
<dbReference type="EMBL" id="MPUJ01000001">
    <property type="protein sequence ID" value="ONK08966.1"/>
    <property type="molecule type" value="Genomic_DNA"/>
</dbReference>
<dbReference type="GO" id="GO:0046872">
    <property type="term" value="F:metal ion binding"/>
    <property type="evidence" value="ECO:0007669"/>
    <property type="project" value="InterPro"/>
</dbReference>
<dbReference type="PANTHER" id="PTHR11496:SF104">
    <property type="entry name" value="3-DEOXY-ALPHA-D-MANNO-OCTULOSONATE 8-OXIDASE"/>
    <property type="match status" value="1"/>
</dbReference>
<gene>
    <name evidence="6" type="ORF">BSK71_01660</name>
</gene>
<evidence type="ECO:0000313" key="7">
    <source>
        <dbReference type="Proteomes" id="UP000189286"/>
    </source>
</evidence>
<dbReference type="FunFam" id="3.40.50.1970:FF:000003">
    <property type="entry name" value="Alcohol dehydrogenase, iron-containing"/>
    <property type="match status" value="1"/>
</dbReference>
<evidence type="ECO:0000313" key="6">
    <source>
        <dbReference type="EMBL" id="ONK08966.1"/>
    </source>
</evidence>
<organism evidence="6 7">
    <name type="scientific">Pectobacterium actinidiae</name>
    <dbReference type="NCBI Taxonomy" id="1507808"/>
    <lineage>
        <taxon>Bacteria</taxon>
        <taxon>Pseudomonadati</taxon>
        <taxon>Pseudomonadota</taxon>
        <taxon>Gammaproteobacteria</taxon>
        <taxon>Enterobacterales</taxon>
        <taxon>Pectobacteriaceae</taxon>
        <taxon>Pectobacterium</taxon>
    </lineage>
</organism>